<feature type="compositionally biased region" description="Polar residues" evidence="1">
    <location>
        <begin position="274"/>
        <end position="291"/>
    </location>
</feature>
<feature type="region of interest" description="Disordered" evidence="1">
    <location>
        <begin position="257"/>
        <end position="333"/>
    </location>
</feature>
<keyword evidence="3" id="KW-1185">Reference proteome</keyword>
<dbReference type="EMBL" id="BEXD01001148">
    <property type="protein sequence ID" value="GBB92612.1"/>
    <property type="molecule type" value="Genomic_DNA"/>
</dbReference>
<accession>A0A2Z6QVP9</accession>
<proteinExistence type="predicted"/>
<feature type="compositionally biased region" description="Basic and acidic residues" evidence="1">
    <location>
        <begin position="298"/>
        <end position="311"/>
    </location>
</feature>
<sequence>MAVNSPIMTTPKGKGKKKKNKHITISEEDIDKDFRFPVDSEAESTQALSFQLPLPPLHNAIKKVEESSAPLLDSNASKKKCLKVQDAEAAQVITGYQAPSGCQFIRDILIYDIPAKWDNYELLSHLSTWSNVILISTKRQRKYKTVRCKLVILEFFWNYEAQWMASLAGIPTRWFLATWNLAERKERERFQAVIYDPPESMNIFLLTAPQHLTFLSELNIKMFKEIKFSDGSCKIYGKNVSWCKHITILKKTKKISPTSSYSAKRKNQGDRVNTKSSTKLSKSIPATGSNKTHIRNPWMKDSKAHQRKDDNDSQAPKKPSKRHHGSKSKISKRDLYAEVRIIKKILDELTSNLKLK</sequence>
<protein>
    <submittedName>
        <fullName evidence="2">Uncharacterized protein</fullName>
    </submittedName>
</protein>
<feature type="compositionally biased region" description="Basic residues" evidence="1">
    <location>
        <begin position="13"/>
        <end position="22"/>
    </location>
</feature>
<gene>
    <name evidence="2" type="ORF">RclHR1_20300005</name>
</gene>
<evidence type="ECO:0000256" key="1">
    <source>
        <dbReference type="SAM" id="MobiDB-lite"/>
    </source>
</evidence>
<evidence type="ECO:0000313" key="2">
    <source>
        <dbReference type="EMBL" id="GBB92612.1"/>
    </source>
</evidence>
<feature type="region of interest" description="Disordered" evidence="1">
    <location>
        <begin position="1"/>
        <end position="22"/>
    </location>
</feature>
<comment type="caution">
    <text evidence="2">The sequence shown here is derived from an EMBL/GenBank/DDBJ whole genome shotgun (WGS) entry which is preliminary data.</text>
</comment>
<dbReference type="AlphaFoldDB" id="A0A2Z6QVP9"/>
<feature type="compositionally biased region" description="Basic residues" evidence="1">
    <location>
        <begin position="318"/>
        <end position="330"/>
    </location>
</feature>
<reference evidence="2 3" key="1">
    <citation type="submission" date="2017-11" db="EMBL/GenBank/DDBJ databases">
        <title>The genome of Rhizophagus clarus HR1 reveals common genetic basis of auxotrophy among arbuscular mycorrhizal fungi.</title>
        <authorList>
            <person name="Kobayashi Y."/>
        </authorList>
    </citation>
    <scope>NUCLEOTIDE SEQUENCE [LARGE SCALE GENOMIC DNA]</scope>
    <source>
        <strain evidence="2 3">HR1</strain>
    </source>
</reference>
<name>A0A2Z6QVP9_9GLOM</name>
<organism evidence="2 3">
    <name type="scientific">Rhizophagus clarus</name>
    <dbReference type="NCBI Taxonomy" id="94130"/>
    <lineage>
        <taxon>Eukaryota</taxon>
        <taxon>Fungi</taxon>
        <taxon>Fungi incertae sedis</taxon>
        <taxon>Mucoromycota</taxon>
        <taxon>Glomeromycotina</taxon>
        <taxon>Glomeromycetes</taxon>
        <taxon>Glomerales</taxon>
        <taxon>Glomeraceae</taxon>
        <taxon>Rhizophagus</taxon>
    </lineage>
</organism>
<dbReference type="Proteomes" id="UP000247702">
    <property type="component" value="Unassembled WGS sequence"/>
</dbReference>
<evidence type="ECO:0000313" key="3">
    <source>
        <dbReference type="Proteomes" id="UP000247702"/>
    </source>
</evidence>